<dbReference type="Proteomes" id="UP000236664">
    <property type="component" value="Unassembled WGS sequence"/>
</dbReference>
<dbReference type="PANTHER" id="PTHR43867">
    <property type="entry name" value="CELLULOSE SYNTHASE CATALYTIC SUBUNIT A [UDP-FORMING]"/>
    <property type="match status" value="1"/>
</dbReference>
<evidence type="ECO:0000256" key="2">
    <source>
        <dbReference type="ARBA" id="ARBA00022676"/>
    </source>
</evidence>
<gene>
    <name evidence="9" type="ORF">FNYG_10502</name>
</gene>
<evidence type="ECO:0000256" key="6">
    <source>
        <dbReference type="ARBA" id="ARBA00023136"/>
    </source>
</evidence>
<comment type="caution">
    <text evidence="9">The sequence shown here is derived from an EMBL/GenBank/DDBJ whole genome shotgun (WGS) entry which is preliminary data.</text>
</comment>
<dbReference type="OrthoDB" id="72851at2759"/>
<evidence type="ECO:0000256" key="4">
    <source>
        <dbReference type="ARBA" id="ARBA00022692"/>
    </source>
</evidence>
<evidence type="ECO:0000256" key="1">
    <source>
        <dbReference type="ARBA" id="ARBA00004141"/>
    </source>
</evidence>
<dbReference type="InterPro" id="IPR001173">
    <property type="entry name" value="Glyco_trans_2-like"/>
</dbReference>
<feature type="domain" description="Glycosyltransferase 2-like" evidence="8">
    <location>
        <begin position="62"/>
        <end position="214"/>
    </location>
</feature>
<dbReference type="InterPro" id="IPR029044">
    <property type="entry name" value="Nucleotide-diphossugar_trans"/>
</dbReference>
<dbReference type="EMBL" id="MTQA01000156">
    <property type="protein sequence ID" value="PNP76213.1"/>
    <property type="molecule type" value="Genomic_DNA"/>
</dbReference>
<protein>
    <recommendedName>
        <fullName evidence="8">Glycosyltransferase 2-like domain-containing protein</fullName>
    </recommendedName>
</protein>
<dbReference type="PANTHER" id="PTHR43867:SF2">
    <property type="entry name" value="CELLULOSE SYNTHASE CATALYTIC SUBUNIT A [UDP-FORMING]"/>
    <property type="match status" value="1"/>
</dbReference>
<keyword evidence="3" id="KW-0808">Transferase</keyword>
<feature type="transmembrane region" description="Helical" evidence="7">
    <location>
        <begin position="12"/>
        <end position="34"/>
    </location>
</feature>
<evidence type="ECO:0000256" key="7">
    <source>
        <dbReference type="SAM" id="Phobius"/>
    </source>
</evidence>
<evidence type="ECO:0000313" key="9">
    <source>
        <dbReference type="EMBL" id="PNP76213.1"/>
    </source>
</evidence>
<dbReference type="GO" id="GO:0016757">
    <property type="term" value="F:glycosyltransferase activity"/>
    <property type="evidence" value="ECO:0007669"/>
    <property type="project" value="UniProtKB-KW"/>
</dbReference>
<dbReference type="STRING" id="42673.A0A2K0W1Q8"/>
<keyword evidence="4 7" id="KW-0812">Transmembrane</keyword>
<organism evidence="9 10">
    <name type="scientific">Gibberella nygamai</name>
    <name type="common">Bean root rot disease fungus</name>
    <name type="synonym">Fusarium nygamai</name>
    <dbReference type="NCBI Taxonomy" id="42673"/>
    <lineage>
        <taxon>Eukaryota</taxon>
        <taxon>Fungi</taxon>
        <taxon>Dikarya</taxon>
        <taxon>Ascomycota</taxon>
        <taxon>Pezizomycotina</taxon>
        <taxon>Sordariomycetes</taxon>
        <taxon>Hypocreomycetidae</taxon>
        <taxon>Hypocreales</taxon>
        <taxon>Nectriaceae</taxon>
        <taxon>Fusarium</taxon>
        <taxon>Fusarium fujikuroi species complex</taxon>
    </lineage>
</organism>
<evidence type="ECO:0000313" key="10">
    <source>
        <dbReference type="Proteomes" id="UP000236664"/>
    </source>
</evidence>
<reference evidence="9 10" key="1">
    <citation type="submission" date="2017-06" db="EMBL/GenBank/DDBJ databases">
        <title>Genome of Fusarium nygamai isolate CS10214.</title>
        <authorList>
            <person name="Gardiner D.M."/>
            <person name="Obanor F."/>
            <person name="Kazan K."/>
        </authorList>
    </citation>
    <scope>NUCLEOTIDE SEQUENCE [LARGE SCALE GENOMIC DNA]</scope>
    <source>
        <strain evidence="9 10">CS10214</strain>
    </source>
</reference>
<dbReference type="InterPro" id="IPR050321">
    <property type="entry name" value="Glycosyltr_2/OpgH_subfam"/>
</dbReference>
<name>A0A2K0W1Q8_GIBNY</name>
<evidence type="ECO:0000256" key="5">
    <source>
        <dbReference type="ARBA" id="ARBA00022989"/>
    </source>
</evidence>
<dbReference type="AlphaFoldDB" id="A0A2K0W1Q8"/>
<keyword evidence="10" id="KW-1185">Reference proteome</keyword>
<dbReference type="SUPFAM" id="SSF53448">
    <property type="entry name" value="Nucleotide-diphospho-sugar transferases"/>
    <property type="match status" value="1"/>
</dbReference>
<keyword evidence="2" id="KW-0328">Glycosyltransferase</keyword>
<comment type="subcellular location">
    <subcellularLocation>
        <location evidence="1">Membrane</location>
        <topology evidence="1">Multi-pass membrane protein</topology>
    </subcellularLocation>
</comment>
<keyword evidence="6 7" id="KW-0472">Membrane</keyword>
<evidence type="ECO:0000256" key="3">
    <source>
        <dbReference type="ARBA" id="ARBA00022679"/>
    </source>
</evidence>
<accession>A0A2K0W1Q8</accession>
<dbReference type="GO" id="GO:0016020">
    <property type="term" value="C:membrane"/>
    <property type="evidence" value="ECO:0007669"/>
    <property type="project" value="UniProtKB-SubCell"/>
</dbReference>
<dbReference type="Gene3D" id="3.90.550.10">
    <property type="entry name" value="Spore Coat Polysaccharide Biosynthesis Protein SpsA, Chain A"/>
    <property type="match status" value="1"/>
</dbReference>
<evidence type="ECO:0000259" key="8">
    <source>
        <dbReference type="Pfam" id="PF00535"/>
    </source>
</evidence>
<sequence length="271" mass="30486">MWLFALSAPFFYWYGAFAGAMCTYLIVSYGVGLIDKDWDYKAHMQRVDAYPITEELAPTVDIFLPCCSEPLEILENTYKHIVNLDWPASKLKVYVMDDSAQDAVRNDRPRLRKAGNLRWNFARTDGEYFVIFDADFCPRPDLVKELIVGHLDDNKIVIVQSPQWFRVTDDQTWVEQGAGATQELFYRVVQVNRNRSGASIGVGNNAMYRRAALTEVEGTAAIGFSEDVHTSFGAVDRGGKVKYILFLCLATGVCPVLERSSHSKCDGPEGV</sequence>
<keyword evidence="5 7" id="KW-1133">Transmembrane helix</keyword>
<dbReference type="Pfam" id="PF00535">
    <property type="entry name" value="Glycos_transf_2"/>
    <property type="match status" value="1"/>
</dbReference>
<proteinExistence type="predicted"/>